<proteinExistence type="predicted"/>
<comment type="caution">
    <text evidence="2">The sequence shown here is derived from an EMBL/GenBank/DDBJ whole genome shotgun (WGS) entry which is preliminary data.</text>
</comment>
<name>A0AAV0B7Y6_PHAPC</name>
<evidence type="ECO:0000313" key="3">
    <source>
        <dbReference type="Proteomes" id="UP001153365"/>
    </source>
</evidence>
<feature type="region of interest" description="Disordered" evidence="1">
    <location>
        <begin position="1"/>
        <end position="30"/>
    </location>
</feature>
<sequence length="143" mass="16166">MDWETDEIDLPQNSDCSKLGDQNNKMDEEEESEVLMVRLKEGLKEAMRSCQSWVRFRTGVFPGERSRSKVLYICLSSKPQRLGTVQMVKCKNMRHSQKAFNPLEGQALLIIILTTPIGILVDISDGCGAQGTKNKKIMNQTET</sequence>
<reference evidence="2" key="1">
    <citation type="submission" date="2022-06" db="EMBL/GenBank/DDBJ databases">
        <authorList>
            <consortium name="SYNGENTA / RWTH Aachen University"/>
        </authorList>
    </citation>
    <scope>NUCLEOTIDE SEQUENCE</scope>
</reference>
<dbReference type="AlphaFoldDB" id="A0AAV0B7Y6"/>
<organism evidence="2 3">
    <name type="scientific">Phakopsora pachyrhizi</name>
    <name type="common">Asian soybean rust disease fungus</name>
    <dbReference type="NCBI Taxonomy" id="170000"/>
    <lineage>
        <taxon>Eukaryota</taxon>
        <taxon>Fungi</taxon>
        <taxon>Dikarya</taxon>
        <taxon>Basidiomycota</taxon>
        <taxon>Pucciniomycotina</taxon>
        <taxon>Pucciniomycetes</taxon>
        <taxon>Pucciniales</taxon>
        <taxon>Phakopsoraceae</taxon>
        <taxon>Phakopsora</taxon>
    </lineage>
</organism>
<dbReference type="Proteomes" id="UP001153365">
    <property type="component" value="Unassembled WGS sequence"/>
</dbReference>
<keyword evidence="3" id="KW-1185">Reference proteome</keyword>
<dbReference type="EMBL" id="CALTRL010004582">
    <property type="protein sequence ID" value="CAH7683254.1"/>
    <property type="molecule type" value="Genomic_DNA"/>
</dbReference>
<gene>
    <name evidence="2" type="ORF">PPACK8108_LOCUS16689</name>
</gene>
<evidence type="ECO:0000256" key="1">
    <source>
        <dbReference type="SAM" id="MobiDB-lite"/>
    </source>
</evidence>
<accession>A0AAV0B7Y6</accession>
<evidence type="ECO:0000313" key="2">
    <source>
        <dbReference type="EMBL" id="CAH7683254.1"/>
    </source>
</evidence>
<feature type="compositionally biased region" description="Polar residues" evidence="1">
    <location>
        <begin position="11"/>
        <end position="23"/>
    </location>
</feature>
<protein>
    <submittedName>
        <fullName evidence="2">Uncharacterized protein</fullName>
    </submittedName>
</protein>